<evidence type="ECO:0000313" key="8">
    <source>
        <dbReference type="Proteomes" id="UP000030746"/>
    </source>
</evidence>
<dbReference type="GeneID" id="20244540"/>
<sequence length="254" mass="30477">MSSWKKVSKAKSKQHRERSQLESRKWLGPLEKKKDYKKRAQEQHRKDATIKYLRRKAENRNPDEYYFNMVKTRKVDGQHQAKESEEPEFTDTQVKIMESQDINYVNLMRSKELKKIEKLKSSLHVIDSSQEPQNKHIIFVDSKKEAKNFDAAQHFDTHPSLMKRVYNRPTSKMLAQQDLAKNIDDRSLNKMSAQREQQYKELSKRIGREKELRIISEKMEISRHLLDKSSKRKKISDGTKDQAPQYRWCFHRKR</sequence>
<feature type="compositionally biased region" description="Basic residues" evidence="6">
    <location>
        <begin position="1"/>
        <end position="16"/>
    </location>
</feature>
<comment type="similarity">
    <text evidence="2 5">Belongs to the UTP11 family.</text>
</comment>
<protein>
    <recommendedName>
        <fullName evidence="5">U3 small nucleolar RNA-associated protein 11</fullName>
        <shortName evidence="5">U3 snoRNA-associated protein 11</shortName>
    </recommendedName>
</protein>
<organism evidence="7 8">
    <name type="scientific">Lottia gigantea</name>
    <name type="common">Giant owl limpet</name>
    <dbReference type="NCBI Taxonomy" id="225164"/>
    <lineage>
        <taxon>Eukaryota</taxon>
        <taxon>Metazoa</taxon>
        <taxon>Spiralia</taxon>
        <taxon>Lophotrochozoa</taxon>
        <taxon>Mollusca</taxon>
        <taxon>Gastropoda</taxon>
        <taxon>Patellogastropoda</taxon>
        <taxon>Lottioidea</taxon>
        <taxon>Lottiidae</taxon>
        <taxon>Lottia</taxon>
    </lineage>
</organism>
<feature type="compositionally biased region" description="Basic and acidic residues" evidence="6">
    <location>
        <begin position="17"/>
        <end position="48"/>
    </location>
</feature>
<dbReference type="PANTHER" id="PTHR12838:SF0">
    <property type="entry name" value="U3 SMALL NUCLEOLAR RNA-ASSOCIATED PROTEIN 11-RELATED"/>
    <property type="match status" value="1"/>
</dbReference>
<dbReference type="GO" id="GO:0006364">
    <property type="term" value="P:rRNA processing"/>
    <property type="evidence" value="ECO:0007669"/>
    <property type="project" value="UniProtKB-UniRule"/>
</dbReference>
<dbReference type="AlphaFoldDB" id="V3ZDX2"/>
<dbReference type="InterPro" id="IPR007144">
    <property type="entry name" value="SSU_processome_Utp11"/>
</dbReference>
<evidence type="ECO:0000256" key="2">
    <source>
        <dbReference type="ARBA" id="ARBA00008105"/>
    </source>
</evidence>
<dbReference type="Pfam" id="PF03998">
    <property type="entry name" value="Utp11"/>
    <property type="match status" value="1"/>
</dbReference>
<comment type="subunit">
    <text evidence="5">Component of the ribosomal small subunit (SSU) processome.</text>
</comment>
<name>V3ZDX2_LOTGI</name>
<proteinExistence type="inferred from homology"/>
<dbReference type="GO" id="GO:0032040">
    <property type="term" value="C:small-subunit processome"/>
    <property type="evidence" value="ECO:0007669"/>
    <property type="project" value="UniProtKB-UniRule"/>
</dbReference>
<dbReference type="STRING" id="225164.V3ZDX2"/>
<evidence type="ECO:0000256" key="6">
    <source>
        <dbReference type="SAM" id="MobiDB-lite"/>
    </source>
</evidence>
<dbReference type="RefSeq" id="XP_009060346.1">
    <property type="nucleotide sequence ID" value="XM_009062098.1"/>
</dbReference>
<comment type="function">
    <text evidence="5">Involved in nucleolar processing of pre-18S ribosomal RNA.</text>
</comment>
<dbReference type="OrthoDB" id="29058at2759"/>
<dbReference type="KEGG" id="lgi:LOTGIDRAFT_183370"/>
<keyword evidence="4 5" id="KW-0539">Nucleus</keyword>
<dbReference type="CTD" id="20244540"/>
<gene>
    <name evidence="7" type="ORF">LOTGIDRAFT_183370</name>
</gene>
<dbReference type="PANTHER" id="PTHR12838">
    <property type="entry name" value="U3 SMALL NUCLEOLAR RNA-ASSOCIATED PROTEIN 11"/>
    <property type="match status" value="1"/>
</dbReference>
<evidence type="ECO:0000313" key="7">
    <source>
        <dbReference type="EMBL" id="ESO89318.1"/>
    </source>
</evidence>
<evidence type="ECO:0000256" key="4">
    <source>
        <dbReference type="ARBA" id="ARBA00023242"/>
    </source>
</evidence>
<evidence type="ECO:0000256" key="5">
    <source>
        <dbReference type="PIRNR" id="PIRNR015952"/>
    </source>
</evidence>
<keyword evidence="3 5" id="KW-0698">rRNA processing</keyword>
<reference evidence="7 8" key="1">
    <citation type="journal article" date="2013" name="Nature">
        <title>Insights into bilaterian evolution from three spiralian genomes.</title>
        <authorList>
            <person name="Simakov O."/>
            <person name="Marletaz F."/>
            <person name="Cho S.J."/>
            <person name="Edsinger-Gonzales E."/>
            <person name="Havlak P."/>
            <person name="Hellsten U."/>
            <person name="Kuo D.H."/>
            <person name="Larsson T."/>
            <person name="Lv J."/>
            <person name="Arendt D."/>
            <person name="Savage R."/>
            <person name="Osoegawa K."/>
            <person name="de Jong P."/>
            <person name="Grimwood J."/>
            <person name="Chapman J.A."/>
            <person name="Shapiro H."/>
            <person name="Aerts A."/>
            <person name="Otillar R.P."/>
            <person name="Terry A.Y."/>
            <person name="Boore J.L."/>
            <person name="Grigoriev I.V."/>
            <person name="Lindberg D.R."/>
            <person name="Seaver E.C."/>
            <person name="Weisblat D.A."/>
            <person name="Putnam N.H."/>
            <person name="Rokhsar D.S."/>
        </authorList>
    </citation>
    <scope>NUCLEOTIDE SEQUENCE [LARGE SCALE GENOMIC DNA]</scope>
</reference>
<evidence type="ECO:0000256" key="3">
    <source>
        <dbReference type="ARBA" id="ARBA00022552"/>
    </source>
</evidence>
<dbReference type="HOGENOM" id="CLU_061887_0_2_1"/>
<comment type="subcellular location">
    <subcellularLocation>
        <location evidence="1 5">Nucleus</location>
        <location evidence="1 5">Nucleolus</location>
    </subcellularLocation>
</comment>
<dbReference type="PIRSF" id="PIRSF015952">
    <property type="entry name" value="U3snoRNP11"/>
    <property type="match status" value="1"/>
</dbReference>
<evidence type="ECO:0000256" key="1">
    <source>
        <dbReference type="ARBA" id="ARBA00004604"/>
    </source>
</evidence>
<feature type="region of interest" description="Disordered" evidence="6">
    <location>
        <begin position="1"/>
        <end position="48"/>
    </location>
</feature>
<accession>V3ZDX2</accession>
<dbReference type="OMA" id="DLKYVVM"/>
<dbReference type="Proteomes" id="UP000030746">
    <property type="component" value="Unassembled WGS sequence"/>
</dbReference>
<dbReference type="EMBL" id="KB202619">
    <property type="protein sequence ID" value="ESO89318.1"/>
    <property type="molecule type" value="Genomic_DNA"/>
</dbReference>
<keyword evidence="8" id="KW-1185">Reference proteome</keyword>